<evidence type="ECO:0008006" key="3">
    <source>
        <dbReference type="Google" id="ProtNLM"/>
    </source>
</evidence>
<accession>A0A1D8PA99</accession>
<organism evidence="1 2">
    <name type="scientific">Urechidicola croceus</name>
    <dbReference type="NCBI Taxonomy" id="1850246"/>
    <lineage>
        <taxon>Bacteria</taxon>
        <taxon>Pseudomonadati</taxon>
        <taxon>Bacteroidota</taxon>
        <taxon>Flavobacteriia</taxon>
        <taxon>Flavobacteriales</taxon>
        <taxon>Flavobacteriaceae</taxon>
        <taxon>Urechidicola</taxon>
    </lineage>
</organism>
<gene>
    <name evidence="1" type="ORF">LPB138_12835</name>
</gene>
<dbReference type="EMBL" id="CP017478">
    <property type="protein sequence ID" value="AOW21509.1"/>
    <property type="molecule type" value="Genomic_DNA"/>
</dbReference>
<dbReference type="InterPro" id="IPR034660">
    <property type="entry name" value="DinB/YfiT-like"/>
</dbReference>
<dbReference type="Proteomes" id="UP000176050">
    <property type="component" value="Chromosome"/>
</dbReference>
<protein>
    <recommendedName>
        <fullName evidence="3">DUF1569 domain-containing protein</fullName>
    </recommendedName>
</protein>
<dbReference type="KEGG" id="lul:LPB138_12835"/>
<evidence type="ECO:0000313" key="1">
    <source>
        <dbReference type="EMBL" id="AOW21509.1"/>
    </source>
</evidence>
<sequence length="155" mass="17708">MSDLSTVNKLLNEIEADIDFRDKLNPTISKADVAWHLYHSLKTINTICEALKASNPEDFKSTFGLPKIFVMTFGIIPRGKARAPKSVKPPENILTKNIKSQLELARENVSLIQGLDRKKNFYHPIFGYLNKNKTIRFLGIHTNHHLKIVRDILSK</sequence>
<reference evidence="1 2" key="1">
    <citation type="submission" date="2016-10" db="EMBL/GenBank/DDBJ databases">
        <title>Lutibacter sp. LPB0138, isolated from marine gastropod.</title>
        <authorList>
            <person name="Kim E."/>
            <person name="Yi H."/>
        </authorList>
    </citation>
    <scope>NUCLEOTIDE SEQUENCE [LARGE SCALE GENOMIC DNA]</scope>
    <source>
        <strain evidence="1 2">LPB0138</strain>
    </source>
</reference>
<dbReference type="SUPFAM" id="SSF109854">
    <property type="entry name" value="DinB/YfiT-like putative metalloenzymes"/>
    <property type="match status" value="1"/>
</dbReference>
<dbReference type="STRING" id="1850246.LPB138_12835"/>
<proteinExistence type="predicted"/>
<evidence type="ECO:0000313" key="2">
    <source>
        <dbReference type="Proteomes" id="UP000176050"/>
    </source>
</evidence>
<dbReference type="OrthoDB" id="981199at2"/>
<dbReference type="AlphaFoldDB" id="A0A1D8PA99"/>
<name>A0A1D8PA99_9FLAO</name>
<keyword evidence="2" id="KW-1185">Reference proteome</keyword>
<dbReference type="Gene3D" id="1.20.120.450">
    <property type="entry name" value="dinb family like domain"/>
    <property type="match status" value="1"/>
</dbReference>
<dbReference type="RefSeq" id="WP_070237669.1">
    <property type="nucleotide sequence ID" value="NZ_CP017478.1"/>
</dbReference>